<feature type="compositionally biased region" description="Acidic residues" evidence="1">
    <location>
        <begin position="797"/>
        <end position="809"/>
    </location>
</feature>
<sequence>MYATRAPRCSSSSVVRVQHLLLLSRVGLSMVLSAGAFRTSNVALCRVNEVSARASGPTLVHRRLCHSCTRDSSAALSTKARCIYTAALAATRVSCVSSPLPPACAASATTQAKSASLLESAGSSTDAAELPVSPVLVETIKLIMSRHATMTWMPVSNLYADLTPRTRREHVRPHKSMLNVLQKVKDELGISLNATGVFYAVGKMPDSAPPPRHQAQQQKPTSATKDSDSHEKQPSQRGEGAAAASAAKTVAPSPHPSTPTSTAIPSLPASALEELAAPVIPPVDFFYDVGLKEFPPPPADLDISPAQLQRHVTRSSVNGAVIAMSDFVAYIPPFFTPLREVLAHMPGYTEAHIQRYFQASSMEVVTVSGEKYIRVHGGYEKLSLVGCEEAEKTFQQFRPLPSLAVHFEEAFKGVTDKWIPLLELLSRVDPAVVAQLPFQGPAAVMYFAQMQHKFAFAVRQLPPQQEGAAPTTEAAVLLRRPDYGGLESNTTPTPKSLSYIFPLIPCEGQVEILDVERQLPDHISAELKEYYGGLSEFFSRHATIFYVPPETPTVVMRLRYRQRVHVATLSLEEQLKYAQENGKKAKIRVIRRRIAFRDNPSHPFLEPENLAKELSSHLPRRGFVSVKSFLKRSIPEELLMFMPPKLHNFFKNYPQYFTQFEYQSPGTWCLCRPDQPLPRGVIRQSFSEGDMVRMIAEFLQKRGPRPLSTVLLNMPRGAQDTMKKRYGGMYFFVIRYPQYFNVVLGSDNDNAQSSGMVHLIQVPSAELNDTAMAAAGSVSNNPHAPTADVLGEKTNMDDEGDDDDYDGLD</sequence>
<dbReference type="Proteomes" id="UP000038009">
    <property type="component" value="Unassembled WGS sequence"/>
</dbReference>
<feature type="region of interest" description="Disordered" evidence="1">
    <location>
        <begin position="776"/>
        <end position="809"/>
    </location>
</feature>
<evidence type="ECO:0008006" key="5">
    <source>
        <dbReference type="Google" id="ProtNLM"/>
    </source>
</evidence>
<name>A0A0N1HU37_LEPSE</name>
<feature type="compositionally biased region" description="Basic and acidic residues" evidence="1">
    <location>
        <begin position="225"/>
        <end position="234"/>
    </location>
</feature>
<protein>
    <recommendedName>
        <fullName evidence="5">HTH OST-type domain-containing protein</fullName>
    </recommendedName>
</protein>
<keyword evidence="2" id="KW-0732">Signal</keyword>
<feature type="compositionally biased region" description="Polar residues" evidence="1">
    <location>
        <begin position="214"/>
        <end position="224"/>
    </location>
</feature>
<dbReference type="AlphaFoldDB" id="A0A0N1HU37"/>
<dbReference type="VEuPathDB" id="TriTrypDB:Lsey_0350_0030"/>
<organism evidence="3 4">
    <name type="scientific">Leptomonas seymouri</name>
    <dbReference type="NCBI Taxonomy" id="5684"/>
    <lineage>
        <taxon>Eukaryota</taxon>
        <taxon>Discoba</taxon>
        <taxon>Euglenozoa</taxon>
        <taxon>Kinetoplastea</taxon>
        <taxon>Metakinetoplastina</taxon>
        <taxon>Trypanosomatida</taxon>
        <taxon>Trypanosomatidae</taxon>
        <taxon>Leishmaniinae</taxon>
        <taxon>Leptomonas</taxon>
    </lineage>
</organism>
<feature type="compositionally biased region" description="Low complexity" evidence="1">
    <location>
        <begin position="241"/>
        <end position="265"/>
    </location>
</feature>
<dbReference type="OrthoDB" id="272028at2759"/>
<dbReference type="EMBL" id="LJSK01000350">
    <property type="protein sequence ID" value="KPI83603.1"/>
    <property type="molecule type" value="Genomic_DNA"/>
</dbReference>
<comment type="caution">
    <text evidence="3">The sequence shown here is derived from an EMBL/GenBank/DDBJ whole genome shotgun (WGS) entry which is preliminary data.</text>
</comment>
<proteinExistence type="predicted"/>
<evidence type="ECO:0000313" key="4">
    <source>
        <dbReference type="Proteomes" id="UP000038009"/>
    </source>
</evidence>
<evidence type="ECO:0000313" key="3">
    <source>
        <dbReference type="EMBL" id="KPI83603.1"/>
    </source>
</evidence>
<gene>
    <name evidence="3" type="ORF">ABL78_7356</name>
</gene>
<dbReference type="OMA" id="YFTQFEY"/>
<reference evidence="3 4" key="1">
    <citation type="journal article" date="2015" name="PLoS Pathog.">
        <title>Leptomonas seymouri: Adaptations to the Dixenous Life Cycle Analyzed by Genome Sequencing, Transcriptome Profiling and Co-infection with Leishmania donovani.</title>
        <authorList>
            <person name="Kraeva N."/>
            <person name="Butenko A."/>
            <person name="Hlavacova J."/>
            <person name="Kostygov A."/>
            <person name="Myskova J."/>
            <person name="Grybchuk D."/>
            <person name="Lestinova T."/>
            <person name="Votypka J."/>
            <person name="Volf P."/>
            <person name="Opperdoes F."/>
            <person name="Flegontov P."/>
            <person name="Lukes J."/>
            <person name="Yurchenko V."/>
        </authorList>
    </citation>
    <scope>NUCLEOTIDE SEQUENCE [LARGE SCALE GENOMIC DNA]</scope>
    <source>
        <strain evidence="3 4">ATCC 30220</strain>
    </source>
</reference>
<evidence type="ECO:0000256" key="1">
    <source>
        <dbReference type="SAM" id="MobiDB-lite"/>
    </source>
</evidence>
<feature type="region of interest" description="Disordered" evidence="1">
    <location>
        <begin position="203"/>
        <end position="265"/>
    </location>
</feature>
<keyword evidence="4" id="KW-1185">Reference proteome</keyword>
<accession>A0A0N1HU37</accession>
<evidence type="ECO:0000256" key="2">
    <source>
        <dbReference type="SAM" id="SignalP"/>
    </source>
</evidence>
<feature type="chain" id="PRO_5005873525" description="HTH OST-type domain-containing protein" evidence="2">
    <location>
        <begin position="37"/>
        <end position="809"/>
    </location>
</feature>
<feature type="signal peptide" evidence="2">
    <location>
        <begin position="1"/>
        <end position="36"/>
    </location>
</feature>